<dbReference type="Proteomes" id="UP000193944">
    <property type="component" value="Unassembled WGS sequence"/>
</dbReference>
<keyword evidence="7" id="KW-0547">Nucleotide-binding</keyword>
<dbReference type="GO" id="GO:0016787">
    <property type="term" value="F:hydrolase activity"/>
    <property type="evidence" value="ECO:0007669"/>
    <property type="project" value="UniProtKB-KW"/>
</dbReference>
<dbReference type="PANTHER" id="PTHR23293">
    <property type="entry name" value="FAD SYNTHETASE-RELATED FMN ADENYLYLTRANSFERASE"/>
    <property type="match status" value="1"/>
</dbReference>
<dbReference type="GO" id="GO:0006747">
    <property type="term" value="P:FAD biosynthetic process"/>
    <property type="evidence" value="ECO:0007669"/>
    <property type="project" value="TreeGrafter"/>
</dbReference>
<sequence>MSVPAESSMVISSIPINNYTPSIFNTQNNNIMPNIYIPNVCTSHSHSELHNTQCLKSEVIECANEMSNELSKENLINNQHLYPRRIYYSTVNKQINELLEENTPFSKKLKEAVDVIDEAYERYGVFGFSFNGGKDCTVLLHLLSAGLYKYAVKHPELISPNEDLPKIPTVYIMNSYPFPEIDEYIDQANKLYDLDLITISEPMKEALKIFLEQRNSLRAISVGVRRTDPYSEHLQPFTPTDKDWPDFMRVLPIINWDYDDVWTFLLRLNVPYCSLYEQGYTSLGGTNNTIKNPALKIECDGDEEKYEPAYKLKDGSLERLGRIRKSSTPSPIR</sequence>
<evidence type="ECO:0000313" key="14">
    <source>
        <dbReference type="EMBL" id="ORX79576.1"/>
    </source>
</evidence>
<evidence type="ECO:0000256" key="12">
    <source>
        <dbReference type="ARBA" id="ARBA00049494"/>
    </source>
</evidence>
<dbReference type="CDD" id="cd23948">
    <property type="entry name" value="FAD_synthase"/>
    <property type="match status" value="1"/>
</dbReference>
<evidence type="ECO:0000256" key="3">
    <source>
        <dbReference type="ARBA" id="ARBA00022630"/>
    </source>
</evidence>
<dbReference type="STRING" id="1754192.A0A1Y1X2E8"/>
<evidence type="ECO:0000256" key="8">
    <source>
        <dbReference type="ARBA" id="ARBA00022827"/>
    </source>
</evidence>
<name>A0A1Y1X2E8_9FUNG</name>
<dbReference type="EC" id="2.7.7.2" evidence="2"/>
<keyword evidence="6" id="KW-0548">Nucleotidyltransferase</keyword>
<dbReference type="GO" id="GO:0003919">
    <property type="term" value="F:FMN adenylyltransferase activity"/>
    <property type="evidence" value="ECO:0007669"/>
    <property type="project" value="UniProtKB-EC"/>
</dbReference>
<keyword evidence="9" id="KW-0067">ATP-binding</keyword>
<feature type="domain" description="Phosphoadenosine phosphosulphate reductase" evidence="13">
    <location>
        <begin position="208"/>
        <end position="289"/>
    </location>
</feature>
<dbReference type="InterPro" id="IPR014729">
    <property type="entry name" value="Rossmann-like_a/b/a_fold"/>
</dbReference>
<evidence type="ECO:0000256" key="11">
    <source>
        <dbReference type="ARBA" id="ARBA00031871"/>
    </source>
</evidence>
<keyword evidence="3" id="KW-0285">Flavoprotein</keyword>
<proteinExistence type="predicted"/>
<evidence type="ECO:0000256" key="5">
    <source>
        <dbReference type="ARBA" id="ARBA00022679"/>
    </source>
</evidence>
<dbReference type="AlphaFoldDB" id="A0A1Y1X2E8"/>
<accession>A0A1Y1X2E8</accession>
<keyword evidence="4" id="KW-0288">FMN</keyword>
<evidence type="ECO:0000256" key="1">
    <source>
        <dbReference type="ARBA" id="ARBA00004726"/>
    </source>
</evidence>
<dbReference type="InterPro" id="IPR002500">
    <property type="entry name" value="PAPS_reduct_dom"/>
</dbReference>
<evidence type="ECO:0000256" key="2">
    <source>
        <dbReference type="ARBA" id="ARBA00012393"/>
    </source>
</evidence>
<comment type="caution">
    <text evidence="14">The sequence shown here is derived from an EMBL/GenBank/DDBJ whole genome shotgun (WGS) entry which is preliminary data.</text>
</comment>
<evidence type="ECO:0000256" key="7">
    <source>
        <dbReference type="ARBA" id="ARBA00022741"/>
    </source>
</evidence>
<keyword evidence="14" id="KW-0378">Hydrolase</keyword>
<keyword evidence="8" id="KW-0274">FAD</keyword>
<evidence type="ECO:0000259" key="13">
    <source>
        <dbReference type="Pfam" id="PF01507"/>
    </source>
</evidence>
<comment type="catalytic activity">
    <reaction evidence="12">
        <text>FMN + ATP + H(+) = FAD + diphosphate</text>
        <dbReference type="Rhea" id="RHEA:17237"/>
        <dbReference type="ChEBI" id="CHEBI:15378"/>
        <dbReference type="ChEBI" id="CHEBI:30616"/>
        <dbReference type="ChEBI" id="CHEBI:33019"/>
        <dbReference type="ChEBI" id="CHEBI:57692"/>
        <dbReference type="ChEBI" id="CHEBI:58210"/>
        <dbReference type="EC" id="2.7.7.2"/>
    </reaction>
</comment>
<dbReference type="Pfam" id="PF01507">
    <property type="entry name" value="PAPS_reduct"/>
    <property type="match status" value="2"/>
</dbReference>
<dbReference type="OrthoDB" id="270728at2759"/>
<dbReference type="SUPFAM" id="SSF52402">
    <property type="entry name" value="Adenine nucleotide alpha hydrolases-like"/>
    <property type="match status" value="1"/>
</dbReference>
<dbReference type="GO" id="GO:0005524">
    <property type="term" value="F:ATP binding"/>
    <property type="evidence" value="ECO:0007669"/>
    <property type="project" value="UniProtKB-KW"/>
</dbReference>
<gene>
    <name evidence="14" type="ORF">BCR32DRAFT_221549</name>
</gene>
<keyword evidence="5" id="KW-0808">Transferase</keyword>
<reference evidence="14 15" key="2">
    <citation type="submission" date="2016-08" db="EMBL/GenBank/DDBJ databases">
        <title>Pervasive Adenine N6-methylation of Active Genes in Fungi.</title>
        <authorList>
            <consortium name="DOE Joint Genome Institute"/>
            <person name="Mondo S.J."/>
            <person name="Dannebaum R.O."/>
            <person name="Kuo R.C."/>
            <person name="Labutti K."/>
            <person name="Haridas S."/>
            <person name="Kuo A."/>
            <person name="Salamov A."/>
            <person name="Ahrendt S.R."/>
            <person name="Lipzen A."/>
            <person name="Sullivan W."/>
            <person name="Andreopoulos W.B."/>
            <person name="Clum A."/>
            <person name="Lindquist E."/>
            <person name="Daum C."/>
            <person name="Ramamoorthy G.K."/>
            <person name="Gryganskyi A."/>
            <person name="Culley D."/>
            <person name="Magnuson J.K."/>
            <person name="James T.Y."/>
            <person name="O'Malley M.A."/>
            <person name="Stajich J.E."/>
            <person name="Spatafora J.W."/>
            <person name="Visel A."/>
            <person name="Grigoriev I.V."/>
        </authorList>
    </citation>
    <scope>NUCLEOTIDE SEQUENCE [LARGE SCALE GENOMIC DNA]</scope>
    <source>
        <strain evidence="14 15">S4</strain>
    </source>
</reference>
<evidence type="ECO:0000256" key="6">
    <source>
        <dbReference type="ARBA" id="ARBA00022695"/>
    </source>
</evidence>
<comment type="pathway">
    <text evidence="1">Cofactor biosynthesis; FAD biosynthesis; FAD from FMN: step 1/1.</text>
</comment>
<organism evidence="14 15">
    <name type="scientific">Anaeromyces robustus</name>
    <dbReference type="NCBI Taxonomy" id="1754192"/>
    <lineage>
        <taxon>Eukaryota</taxon>
        <taxon>Fungi</taxon>
        <taxon>Fungi incertae sedis</taxon>
        <taxon>Chytridiomycota</taxon>
        <taxon>Chytridiomycota incertae sedis</taxon>
        <taxon>Neocallimastigomycetes</taxon>
        <taxon>Neocallimastigales</taxon>
        <taxon>Neocallimastigaceae</taxon>
        <taxon>Anaeromyces</taxon>
    </lineage>
</organism>
<evidence type="ECO:0000313" key="15">
    <source>
        <dbReference type="Proteomes" id="UP000193944"/>
    </source>
</evidence>
<feature type="domain" description="Phosphoadenosine phosphosulphate reductase" evidence="13">
    <location>
        <begin position="128"/>
        <end position="206"/>
    </location>
</feature>
<protein>
    <recommendedName>
        <fullName evidence="2">FAD synthase</fullName>
        <ecNumber evidence="2">2.7.7.2</ecNumber>
    </recommendedName>
    <alternativeName>
        <fullName evidence="10">FAD pyrophosphorylase</fullName>
    </alternativeName>
    <alternativeName>
        <fullName evidence="11">FMN adenylyltransferase</fullName>
    </alternativeName>
</protein>
<dbReference type="PANTHER" id="PTHR23293:SF9">
    <property type="entry name" value="FAD SYNTHASE"/>
    <property type="match status" value="1"/>
</dbReference>
<evidence type="ECO:0000256" key="9">
    <source>
        <dbReference type="ARBA" id="ARBA00022840"/>
    </source>
</evidence>
<evidence type="ECO:0000256" key="4">
    <source>
        <dbReference type="ARBA" id="ARBA00022643"/>
    </source>
</evidence>
<dbReference type="EMBL" id="MCFG01000171">
    <property type="protein sequence ID" value="ORX79576.1"/>
    <property type="molecule type" value="Genomic_DNA"/>
</dbReference>
<evidence type="ECO:0000256" key="10">
    <source>
        <dbReference type="ARBA" id="ARBA00031145"/>
    </source>
</evidence>
<reference evidence="14 15" key="1">
    <citation type="submission" date="2016-08" db="EMBL/GenBank/DDBJ databases">
        <title>A Parts List for Fungal Cellulosomes Revealed by Comparative Genomics.</title>
        <authorList>
            <consortium name="DOE Joint Genome Institute"/>
            <person name="Haitjema C.H."/>
            <person name="Gilmore S.P."/>
            <person name="Henske J.K."/>
            <person name="Solomon K.V."/>
            <person name="De Groot R."/>
            <person name="Kuo A."/>
            <person name="Mondo S.J."/>
            <person name="Salamov A.A."/>
            <person name="Labutti K."/>
            <person name="Zhao Z."/>
            <person name="Chiniquy J."/>
            <person name="Barry K."/>
            <person name="Brewer H.M."/>
            <person name="Purvine S.O."/>
            <person name="Wright A.T."/>
            <person name="Boxma B."/>
            <person name="Van Alen T."/>
            <person name="Hackstein J.H."/>
            <person name="Baker S.E."/>
            <person name="Grigoriev I.V."/>
            <person name="O'Malley M.A."/>
        </authorList>
    </citation>
    <scope>NUCLEOTIDE SEQUENCE [LARGE SCALE GENOMIC DNA]</scope>
    <source>
        <strain evidence="14 15">S4</strain>
    </source>
</reference>
<keyword evidence="15" id="KW-1185">Reference proteome</keyword>
<dbReference type="Gene3D" id="3.40.50.620">
    <property type="entry name" value="HUPs"/>
    <property type="match status" value="1"/>
</dbReference>